<dbReference type="SUPFAM" id="SSF51735">
    <property type="entry name" value="NAD(P)-binding Rossmann-fold domains"/>
    <property type="match status" value="1"/>
</dbReference>
<dbReference type="InterPro" id="IPR057326">
    <property type="entry name" value="KR_dom"/>
</dbReference>
<dbReference type="InterPro" id="IPR020904">
    <property type="entry name" value="Sc_DH/Rdtase_CS"/>
</dbReference>
<dbReference type="FunFam" id="3.40.50.720:FF:000084">
    <property type="entry name" value="Short-chain dehydrogenase reductase"/>
    <property type="match status" value="1"/>
</dbReference>
<sequence>MRACRNTRPARTSTLAHLWRTDGVSSASALFDLTGRRALVTGGNSGIGLAMAEALALAGASLVLVARREAELNAAAAALRERGCEADALATDLSAPDVAADLGNRLSGRHVDIVVNAAGINLRQPFSTVSADAFDLHMAIHLRAPFLLAQAFAPAMAERGRGRIVNIASLQSTRAFPDSAPYGAAKGGIVQLTRAIAEEWSRHGVTCNAIAPGFFPTPLTAPVFGDAERAGRLAAQTAIGRNGELEDLYGTTIFLASDASAYVTGQTIAVDGGFTAK</sequence>
<keyword evidence="2" id="KW-0560">Oxidoreductase</keyword>
<name>A0A506TW30_9HYPH</name>
<evidence type="ECO:0000256" key="2">
    <source>
        <dbReference type="ARBA" id="ARBA00023002"/>
    </source>
</evidence>
<dbReference type="AlphaFoldDB" id="A0A506TW30"/>
<reference evidence="4 5" key="1">
    <citation type="submission" date="2019-06" db="EMBL/GenBank/DDBJ databases">
        <authorList>
            <person name="Li M."/>
        </authorList>
    </citation>
    <scope>NUCLEOTIDE SEQUENCE [LARGE SCALE GENOMIC DNA]</scope>
    <source>
        <strain evidence="4 5">BGMRC6574</strain>
    </source>
</reference>
<feature type="domain" description="Ketoreductase" evidence="3">
    <location>
        <begin position="36"/>
        <end position="203"/>
    </location>
</feature>
<evidence type="ECO:0000313" key="5">
    <source>
        <dbReference type="Proteomes" id="UP000320314"/>
    </source>
</evidence>
<comment type="caution">
    <text evidence="4">The sequence shown here is derived from an EMBL/GenBank/DDBJ whole genome shotgun (WGS) entry which is preliminary data.</text>
</comment>
<protein>
    <submittedName>
        <fullName evidence="4">SDR family oxidoreductase</fullName>
    </submittedName>
</protein>
<dbReference type="PANTHER" id="PTHR42760:SF115">
    <property type="entry name" value="3-OXOACYL-[ACYL-CARRIER-PROTEIN] REDUCTASE FABG"/>
    <property type="match status" value="1"/>
</dbReference>
<dbReference type="SMART" id="SM00822">
    <property type="entry name" value="PKS_KR"/>
    <property type="match status" value="1"/>
</dbReference>
<accession>A0A506TW30</accession>
<dbReference type="GO" id="GO:0016616">
    <property type="term" value="F:oxidoreductase activity, acting on the CH-OH group of donors, NAD or NADP as acceptor"/>
    <property type="evidence" value="ECO:0007669"/>
    <property type="project" value="UniProtKB-ARBA"/>
</dbReference>
<proteinExistence type="inferred from homology"/>
<gene>
    <name evidence="4" type="ORF">FJU11_15410</name>
</gene>
<evidence type="ECO:0000259" key="3">
    <source>
        <dbReference type="SMART" id="SM00822"/>
    </source>
</evidence>
<organism evidence="4 5">
    <name type="scientific">Pararhizobium mangrovi</name>
    <dbReference type="NCBI Taxonomy" id="2590452"/>
    <lineage>
        <taxon>Bacteria</taxon>
        <taxon>Pseudomonadati</taxon>
        <taxon>Pseudomonadota</taxon>
        <taxon>Alphaproteobacteria</taxon>
        <taxon>Hyphomicrobiales</taxon>
        <taxon>Rhizobiaceae</taxon>
        <taxon>Rhizobium/Agrobacterium group</taxon>
        <taxon>Pararhizobium</taxon>
    </lineage>
</organism>
<dbReference type="Gene3D" id="3.40.50.720">
    <property type="entry name" value="NAD(P)-binding Rossmann-like Domain"/>
    <property type="match status" value="1"/>
</dbReference>
<evidence type="ECO:0000313" key="4">
    <source>
        <dbReference type="EMBL" id="TPW26283.1"/>
    </source>
</evidence>
<dbReference type="InterPro" id="IPR036291">
    <property type="entry name" value="NAD(P)-bd_dom_sf"/>
</dbReference>
<dbReference type="OrthoDB" id="286404at2"/>
<evidence type="ECO:0000256" key="1">
    <source>
        <dbReference type="ARBA" id="ARBA00006484"/>
    </source>
</evidence>
<dbReference type="Pfam" id="PF13561">
    <property type="entry name" value="adh_short_C2"/>
    <property type="match status" value="1"/>
</dbReference>
<dbReference type="InterPro" id="IPR002347">
    <property type="entry name" value="SDR_fam"/>
</dbReference>
<dbReference type="PRINTS" id="PR00080">
    <property type="entry name" value="SDRFAMILY"/>
</dbReference>
<dbReference type="PANTHER" id="PTHR42760">
    <property type="entry name" value="SHORT-CHAIN DEHYDROGENASES/REDUCTASES FAMILY MEMBER"/>
    <property type="match status" value="1"/>
</dbReference>
<comment type="similarity">
    <text evidence="1">Belongs to the short-chain dehydrogenases/reductases (SDR) family.</text>
</comment>
<dbReference type="PROSITE" id="PS00061">
    <property type="entry name" value="ADH_SHORT"/>
    <property type="match status" value="1"/>
</dbReference>
<keyword evidence="5" id="KW-1185">Reference proteome</keyword>
<dbReference type="PRINTS" id="PR00081">
    <property type="entry name" value="GDHRDH"/>
</dbReference>
<dbReference type="Proteomes" id="UP000320314">
    <property type="component" value="Unassembled WGS sequence"/>
</dbReference>
<dbReference type="EMBL" id="VHLH01000033">
    <property type="protein sequence ID" value="TPW26283.1"/>
    <property type="molecule type" value="Genomic_DNA"/>
</dbReference>